<dbReference type="EMBL" id="PDOC01000007">
    <property type="protein sequence ID" value="PIL44525.1"/>
    <property type="molecule type" value="Genomic_DNA"/>
</dbReference>
<proteinExistence type="predicted"/>
<evidence type="ECO:0000313" key="2">
    <source>
        <dbReference type="EMBL" id="PIL44525.1"/>
    </source>
</evidence>
<dbReference type="Gene3D" id="2.60.40.10">
    <property type="entry name" value="Immunoglobulins"/>
    <property type="match status" value="1"/>
</dbReference>
<dbReference type="InterPro" id="IPR013783">
    <property type="entry name" value="Ig-like_fold"/>
</dbReference>
<dbReference type="Pfam" id="PF17957">
    <property type="entry name" value="Big_7"/>
    <property type="match status" value="1"/>
</dbReference>
<evidence type="ECO:0000313" key="3">
    <source>
        <dbReference type="Proteomes" id="UP000230390"/>
    </source>
</evidence>
<dbReference type="Proteomes" id="UP000230390">
    <property type="component" value="Unassembled WGS sequence"/>
</dbReference>
<evidence type="ECO:0008006" key="4">
    <source>
        <dbReference type="Google" id="ProtNLM"/>
    </source>
</evidence>
<feature type="region of interest" description="Disordered" evidence="1">
    <location>
        <begin position="63"/>
        <end position="87"/>
    </location>
</feature>
<comment type="caution">
    <text evidence="2">The sequence shown here is derived from an EMBL/GenBank/DDBJ whole genome shotgun (WGS) entry which is preliminary data.</text>
</comment>
<organism evidence="2 3">
    <name type="scientific">Massilia eurypsychrophila</name>
    <dbReference type="NCBI Taxonomy" id="1485217"/>
    <lineage>
        <taxon>Bacteria</taxon>
        <taxon>Pseudomonadati</taxon>
        <taxon>Pseudomonadota</taxon>
        <taxon>Betaproteobacteria</taxon>
        <taxon>Burkholderiales</taxon>
        <taxon>Oxalobacteraceae</taxon>
        <taxon>Telluria group</taxon>
        <taxon>Massilia</taxon>
    </lineage>
</organism>
<protein>
    <recommendedName>
        <fullName evidence="4">Bacterial Ig-like domain-containing protein</fullName>
    </recommendedName>
</protein>
<dbReference type="AlphaFoldDB" id="A0A2G8TEQ2"/>
<dbReference type="RefSeq" id="WP_131021730.1">
    <property type="nucleotide sequence ID" value="NZ_JBHLYV010000022.1"/>
</dbReference>
<evidence type="ECO:0000256" key="1">
    <source>
        <dbReference type="SAM" id="MobiDB-lite"/>
    </source>
</evidence>
<accession>A0A2G8TEQ2</accession>
<feature type="compositionally biased region" description="Polar residues" evidence="1">
    <location>
        <begin position="74"/>
        <end position="87"/>
    </location>
</feature>
<name>A0A2G8TEQ2_9BURK</name>
<keyword evidence="3" id="KW-1185">Reference proteome</keyword>
<sequence>MVTINNPVGGAVSGTVSISVSASDNGGAAGITQMPYIDGKLVAKGSGGTLSYNWNSRKASSGAHSIQAVATDRAGNSRTASVSVTTR</sequence>
<reference evidence="2 3" key="1">
    <citation type="submission" date="2017-10" db="EMBL/GenBank/DDBJ databases">
        <title>Massilia psychrophilum sp. nov., a novel purple-pigmented bacterium isolated from Tianshan glacier, Xinjiang Municipality, China.</title>
        <authorList>
            <person name="Wang H."/>
        </authorList>
    </citation>
    <scope>NUCLEOTIDE SEQUENCE [LARGE SCALE GENOMIC DNA]</scope>
    <source>
        <strain evidence="2 3">JCM 30074</strain>
    </source>
</reference>
<gene>
    <name evidence="2" type="ORF">CR105_13810</name>
</gene>